<reference evidence="3 4" key="1">
    <citation type="submission" date="2014-02" db="EMBL/GenBank/DDBJ databases">
        <title>Plasmidome dynamics in the species complex Clostridium novyi sensu lato converts strains of independent lineages into distinctly different pathogens.</title>
        <authorList>
            <person name="Skarin H."/>
            <person name="Segerman B."/>
        </authorList>
    </citation>
    <scope>NUCLEOTIDE SEQUENCE [LARGE SCALE GENOMIC DNA]</scope>
    <source>
        <strain evidence="3 4">ATCC 27606</strain>
    </source>
</reference>
<keyword evidence="1" id="KW-1133">Transmembrane helix</keyword>
<evidence type="ECO:0000313" key="3">
    <source>
        <dbReference type="EMBL" id="KEI11812.1"/>
    </source>
</evidence>
<dbReference type="AlphaFoldDB" id="A0AA40IRT8"/>
<proteinExistence type="predicted"/>
<accession>A0AA40IRT8</accession>
<dbReference type="Proteomes" id="UP000027770">
    <property type="component" value="Unassembled WGS sequence"/>
</dbReference>
<keyword evidence="1" id="KW-0472">Membrane</keyword>
<dbReference type="EMBL" id="JENW01000156">
    <property type="protein sequence ID" value="KEI11812.1"/>
    <property type="molecule type" value="Genomic_DNA"/>
</dbReference>
<feature type="domain" description="Peptidoglycan binding-like" evidence="2">
    <location>
        <begin position="14"/>
        <end position="64"/>
    </location>
</feature>
<evidence type="ECO:0000259" key="2">
    <source>
        <dbReference type="Pfam" id="PF01471"/>
    </source>
</evidence>
<dbReference type="InterPro" id="IPR036366">
    <property type="entry name" value="PGBDSf"/>
</dbReference>
<evidence type="ECO:0000256" key="1">
    <source>
        <dbReference type="SAM" id="Phobius"/>
    </source>
</evidence>
<gene>
    <name evidence="3" type="ORF">Z959_13150</name>
</gene>
<name>A0AA40IRT8_CLONO</name>
<keyword evidence="1" id="KW-0812">Transmembrane</keyword>
<sequence>MILKRGSKGDYVTCLQNGLTLMCIDPNDHDGIFGIGTENAVRKFQSRFGLDVDGIVGPGTWEKLKSQIKPIQSALNDHNYNIAVDGVAGGRTIDAVKHLQENHHLDDDGMVGKNTWRILRTTSGSHSGGTGSLVLANKIGLFKYVLVHCTNYDIESPAYTLHPNVKATGKISLVQTIGYPDMSIDLSHRKFSSAAVSSGNFSADFNKNIISKNNIKLALDNIGIKLADLKGGTLKAKLVGPCYSPDNFVVMLEYSTVMGDLTLYQTLTLHYTNFRNKTPQYSSNTSVRTAGIILIGALVFGACIALAPAAAEIRTAIVTFASRYNLAS</sequence>
<organism evidence="3 4">
    <name type="scientific">Clostridium novyi B str. ATCC 27606</name>
    <dbReference type="NCBI Taxonomy" id="1443123"/>
    <lineage>
        <taxon>Bacteria</taxon>
        <taxon>Bacillati</taxon>
        <taxon>Bacillota</taxon>
        <taxon>Clostridia</taxon>
        <taxon>Eubacteriales</taxon>
        <taxon>Clostridiaceae</taxon>
        <taxon>Clostridium</taxon>
    </lineage>
</organism>
<keyword evidence="4" id="KW-1185">Reference proteome</keyword>
<protein>
    <recommendedName>
        <fullName evidence="2">Peptidoglycan binding-like domain-containing protein</fullName>
    </recommendedName>
</protein>
<comment type="caution">
    <text evidence="3">The sequence shown here is derived from an EMBL/GenBank/DDBJ whole genome shotgun (WGS) entry which is preliminary data.</text>
</comment>
<dbReference type="InterPro" id="IPR036365">
    <property type="entry name" value="PGBD-like_sf"/>
</dbReference>
<feature type="transmembrane region" description="Helical" evidence="1">
    <location>
        <begin position="290"/>
        <end position="311"/>
    </location>
</feature>
<evidence type="ECO:0000313" key="4">
    <source>
        <dbReference type="Proteomes" id="UP000027770"/>
    </source>
</evidence>
<dbReference type="InterPro" id="IPR002477">
    <property type="entry name" value="Peptidoglycan-bd-like"/>
</dbReference>
<dbReference type="Gene3D" id="1.10.101.10">
    <property type="entry name" value="PGBD-like superfamily/PGBD"/>
    <property type="match status" value="2"/>
</dbReference>
<dbReference type="SUPFAM" id="SSF47090">
    <property type="entry name" value="PGBD-like"/>
    <property type="match status" value="2"/>
</dbReference>
<dbReference type="RefSeq" id="WP_053070880.1">
    <property type="nucleotide sequence ID" value="NZ_JENW01000156.1"/>
</dbReference>
<dbReference type="Pfam" id="PF01471">
    <property type="entry name" value="PG_binding_1"/>
    <property type="match status" value="2"/>
</dbReference>
<feature type="domain" description="Peptidoglycan binding-like" evidence="2">
    <location>
        <begin position="67"/>
        <end position="119"/>
    </location>
</feature>